<name>A0A0W1AMH6_9GAMM</name>
<keyword evidence="2" id="KW-1185">Reference proteome</keyword>
<dbReference type="Proteomes" id="UP000054729">
    <property type="component" value="Unassembled WGS sequence"/>
</dbReference>
<gene>
    <name evidence="1" type="ORF">Lwal_0500</name>
</gene>
<sequence>MFSKKSTHDFTAQDFLNVINNLKAQQELVKRRLEDRSMSQETAEEEQKRLSKLITAYTKNLDDALSAEQSNTLQFG</sequence>
<dbReference type="EMBL" id="LNZB01000009">
    <property type="protein sequence ID" value="KTD82571.1"/>
    <property type="molecule type" value="Genomic_DNA"/>
</dbReference>
<dbReference type="PATRIC" id="fig|66969.6.peg.537"/>
<organism evidence="1 2">
    <name type="scientific">Legionella waltersii</name>
    <dbReference type="NCBI Taxonomy" id="66969"/>
    <lineage>
        <taxon>Bacteria</taxon>
        <taxon>Pseudomonadati</taxon>
        <taxon>Pseudomonadota</taxon>
        <taxon>Gammaproteobacteria</taxon>
        <taxon>Legionellales</taxon>
        <taxon>Legionellaceae</taxon>
        <taxon>Legionella</taxon>
    </lineage>
</organism>
<accession>A0A0W1AMH6</accession>
<dbReference type="RefSeq" id="WP_058479343.1">
    <property type="nucleotide sequence ID" value="NZ_CAAAIQ010000018.1"/>
</dbReference>
<dbReference type="OrthoDB" id="5653179at2"/>
<dbReference type="AlphaFoldDB" id="A0A0W1AMH6"/>
<protein>
    <submittedName>
        <fullName evidence="1">Uncharacterized protein</fullName>
    </submittedName>
</protein>
<evidence type="ECO:0000313" key="1">
    <source>
        <dbReference type="EMBL" id="KTD82571.1"/>
    </source>
</evidence>
<reference evidence="1 2" key="1">
    <citation type="submission" date="2015-11" db="EMBL/GenBank/DDBJ databases">
        <title>Genomic analysis of 38 Legionella species identifies large and diverse effector repertoires.</title>
        <authorList>
            <person name="Burstein D."/>
            <person name="Amaro F."/>
            <person name="Zusman T."/>
            <person name="Lifshitz Z."/>
            <person name="Cohen O."/>
            <person name="Gilbert J.A."/>
            <person name="Pupko T."/>
            <person name="Shuman H.A."/>
            <person name="Segal G."/>
        </authorList>
    </citation>
    <scope>NUCLEOTIDE SEQUENCE [LARGE SCALE GENOMIC DNA]</scope>
    <source>
        <strain evidence="1 2">ATCC 51914</strain>
    </source>
</reference>
<evidence type="ECO:0000313" key="2">
    <source>
        <dbReference type="Proteomes" id="UP000054729"/>
    </source>
</evidence>
<comment type="caution">
    <text evidence="1">The sequence shown here is derived from an EMBL/GenBank/DDBJ whole genome shotgun (WGS) entry which is preliminary data.</text>
</comment>
<proteinExistence type="predicted"/>